<feature type="chain" id="PRO_5037463748" evidence="2">
    <location>
        <begin position="25"/>
        <end position="864"/>
    </location>
</feature>
<organism evidence="5 6">
    <name type="scientific">Fibrella aquatilis</name>
    <dbReference type="NCBI Taxonomy" id="2817059"/>
    <lineage>
        <taxon>Bacteria</taxon>
        <taxon>Pseudomonadati</taxon>
        <taxon>Bacteroidota</taxon>
        <taxon>Cytophagia</taxon>
        <taxon>Cytophagales</taxon>
        <taxon>Spirosomataceae</taxon>
        <taxon>Fibrella</taxon>
    </lineage>
</organism>
<dbReference type="Pfam" id="PF12969">
    <property type="entry name" value="DUF3857"/>
    <property type="match status" value="1"/>
</dbReference>
<keyword evidence="2" id="KW-0732">Signal</keyword>
<sequence length="864" mass="96777">MHTLLLRWLLCLAISGLLPSSTFATPTVAISPIPNWVLPVKPGGHNPPNKDITQGYFVSLFDTQVHVDKQASFTRLVREVRTSTGVQNASDILVYFDPNYQRLTLHEVAIIRQGKRINKLVAGAVKVEPSETERSSFIYNGTYVASLLLTDVRPNDQITYAYTLTGQNPIFGGRYSQTTYFGAGDPLPNRHHALFVDASRKLAFKTEHTSLKPTVTRQGNLLVYEWQAFDNKPTVMEDYTPAWFNTEPRIQVSEWTSWANVANWAAGLMAPPPLPPALRPLVDQWQKQAGGNPIRYARQAVAFVQDEIRYVGIELGENSHRPHPPEQVFRQRYGDCKDKSLLLCTLLAANGTQASVALTSSYLTHSMPAQLPDPNVFNHAIVCTQLGGKPVWIDPTMTNQRGNDADFYCPAYCHALLAKVGEQALRPIPVVGAGRIVMNETYRIPTSLVDSLAGQLAVHSTYTGRAANDMRSALAQQGKTSLEKSYLDYYQQSMSDQVVDTEAPLTDTDDPVRNLVVTQERYRLTNVWQADSGSTAKRFEIRCRGFVNELRSITARQRKTPLALAYPYEIDYTVRLHLPEVWTVENDSWAIDRPAYSCHFQKTHYPADSLVVLHFTYKNLRDHVALTDIATYRADIDKIDGDLALNLTQDPFAEPSTDINWLMVLVSVVTLAAGSYAGWQLYQHDRQPELLSSNPPLPIGGWLIVLAVALPLGASSWIWNLATDTSYYAIGTQTTLSQLGGTKGTIAVAMLYTEQITTCLFCLWSMLCMVLFFQRRTTFPRFFSLLLFVRFLFTLADTAVLNSLIKTDSTSTRELGSALVGVLIWVPYLNKSSRVKRTFLRLRDGSYWQPQAEAIPQESSVDDN</sequence>
<evidence type="ECO:0000313" key="6">
    <source>
        <dbReference type="Proteomes" id="UP000664795"/>
    </source>
</evidence>
<feature type="transmembrane region" description="Helical" evidence="1">
    <location>
        <begin position="811"/>
        <end position="829"/>
    </location>
</feature>
<feature type="domain" description="DUF3857" evidence="4">
    <location>
        <begin position="70"/>
        <end position="233"/>
    </location>
</feature>
<dbReference type="SUPFAM" id="SSF54001">
    <property type="entry name" value="Cysteine proteinases"/>
    <property type="match status" value="1"/>
</dbReference>
<proteinExistence type="predicted"/>
<evidence type="ECO:0000259" key="3">
    <source>
        <dbReference type="Pfam" id="PF01841"/>
    </source>
</evidence>
<evidence type="ECO:0000256" key="1">
    <source>
        <dbReference type="SAM" id="Phobius"/>
    </source>
</evidence>
<dbReference type="InterPro" id="IPR038765">
    <property type="entry name" value="Papain-like_cys_pep_sf"/>
</dbReference>
<feature type="transmembrane region" description="Helical" evidence="1">
    <location>
        <begin position="785"/>
        <end position="805"/>
    </location>
</feature>
<feature type="transmembrane region" description="Helical" evidence="1">
    <location>
        <begin position="755"/>
        <end position="773"/>
    </location>
</feature>
<feature type="transmembrane region" description="Helical" evidence="1">
    <location>
        <begin position="699"/>
        <end position="719"/>
    </location>
</feature>
<dbReference type="InterPro" id="IPR002931">
    <property type="entry name" value="Transglutaminase-like"/>
</dbReference>
<evidence type="ECO:0000313" key="5">
    <source>
        <dbReference type="EMBL" id="MBO0933245.1"/>
    </source>
</evidence>
<feature type="signal peptide" evidence="2">
    <location>
        <begin position="1"/>
        <end position="24"/>
    </location>
</feature>
<dbReference type="Gene3D" id="2.60.40.3140">
    <property type="match status" value="1"/>
</dbReference>
<feature type="transmembrane region" description="Helical" evidence="1">
    <location>
        <begin position="659"/>
        <end position="679"/>
    </location>
</feature>
<keyword evidence="1" id="KW-1133">Transmembrane helix</keyword>
<evidence type="ECO:0000259" key="4">
    <source>
        <dbReference type="Pfam" id="PF12969"/>
    </source>
</evidence>
<dbReference type="Proteomes" id="UP000664795">
    <property type="component" value="Unassembled WGS sequence"/>
</dbReference>
<name>A0A939G933_9BACT</name>
<dbReference type="Gene3D" id="3.10.620.30">
    <property type="match status" value="1"/>
</dbReference>
<dbReference type="RefSeq" id="WP_207337207.1">
    <property type="nucleotide sequence ID" value="NZ_JAFMYU010000018.1"/>
</dbReference>
<keyword evidence="1" id="KW-0812">Transmembrane</keyword>
<dbReference type="InterPro" id="IPR019690">
    <property type="entry name" value="DUF2569"/>
</dbReference>
<dbReference type="Pfam" id="PF10754">
    <property type="entry name" value="DUF2569"/>
    <property type="match status" value="1"/>
</dbReference>
<gene>
    <name evidence="5" type="ORF">J2I48_19700</name>
</gene>
<protein>
    <submittedName>
        <fullName evidence="5">DUF3857 domain-containing protein</fullName>
    </submittedName>
</protein>
<reference evidence="5 6" key="1">
    <citation type="submission" date="2021-03" db="EMBL/GenBank/DDBJ databases">
        <title>Fibrella sp. HMF5036 genome sequencing and assembly.</title>
        <authorList>
            <person name="Kang H."/>
            <person name="Kim H."/>
            <person name="Bae S."/>
            <person name="Joh K."/>
        </authorList>
    </citation>
    <scope>NUCLEOTIDE SEQUENCE [LARGE SCALE GENOMIC DNA]</scope>
    <source>
        <strain evidence="5 6">HMF5036</strain>
    </source>
</reference>
<dbReference type="Pfam" id="PF01841">
    <property type="entry name" value="Transglut_core"/>
    <property type="match status" value="1"/>
</dbReference>
<comment type="caution">
    <text evidence="5">The sequence shown here is derived from an EMBL/GenBank/DDBJ whole genome shotgun (WGS) entry which is preliminary data.</text>
</comment>
<evidence type="ECO:0000256" key="2">
    <source>
        <dbReference type="SAM" id="SignalP"/>
    </source>
</evidence>
<feature type="domain" description="Transglutaminase-like" evidence="3">
    <location>
        <begin position="291"/>
        <end position="358"/>
    </location>
</feature>
<dbReference type="InterPro" id="IPR024618">
    <property type="entry name" value="DUF3857"/>
</dbReference>
<accession>A0A939G933</accession>
<dbReference type="EMBL" id="JAFMYU010000018">
    <property type="protein sequence ID" value="MBO0933245.1"/>
    <property type="molecule type" value="Genomic_DNA"/>
</dbReference>
<keyword evidence="1" id="KW-0472">Membrane</keyword>
<keyword evidence="6" id="KW-1185">Reference proteome</keyword>
<dbReference type="AlphaFoldDB" id="A0A939G933"/>